<keyword evidence="9" id="KW-1185">Reference proteome</keyword>
<sequence length="175" mass="20688">MNRHTSLVICGQNGGSTHRQRIHSWSGLCQHFNPQCPIHGRRALLETYAREKFIEASQELKQALAEEERRNEQKQNTCLRRFIRKTCLYRKAEYSLFCFGPKNPFRIRCLQLTQKKWFDYSILAFIGINCITLAMERPSIPPHSFERKFLTISGYVFTLIFTIEMAMKVRGFKYE</sequence>
<comment type="subcellular location">
    <subcellularLocation>
        <location evidence="1">Membrane</location>
        <topology evidence="1">Multi-pass membrane protein</topology>
    </subcellularLocation>
</comment>
<evidence type="ECO:0000256" key="4">
    <source>
        <dbReference type="ARBA" id="ARBA00023136"/>
    </source>
</evidence>
<evidence type="ECO:0000313" key="9">
    <source>
        <dbReference type="Proteomes" id="UP000271889"/>
    </source>
</evidence>
<evidence type="ECO:0000256" key="3">
    <source>
        <dbReference type="ARBA" id="ARBA00022989"/>
    </source>
</evidence>
<dbReference type="InterPro" id="IPR043203">
    <property type="entry name" value="VGCC_Ca_Na"/>
</dbReference>
<dbReference type="GO" id="GO:0070509">
    <property type="term" value="P:calcium ion import"/>
    <property type="evidence" value="ECO:0007669"/>
    <property type="project" value="TreeGrafter"/>
</dbReference>
<dbReference type="InterPro" id="IPR005821">
    <property type="entry name" value="Ion_trans_dom"/>
</dbReference>
<evidence type="ECO:0000256" key="5">
    <source>
        <dbReference type="SAM" id="Coils"/>
    </source>
</evidence>
<protein>
    <recommendedName>
        <fullName evidence="7">Ion transport domain-containing protein</fullName>
    </recommendedName>
</protein>
<keyword evidence="5" id="KW-0175">Coiled coil</keyword>
<feature type="coiled-coil region" evidence="5">
    <location>
        <begin position="50"/>
        <end position="77"/>
    </location>
</feature>
<feature type="domain" description="Ion transport" evidence="7">
    <location>
        <begin position="116"/>
        <end position="173"/>
    </location>
</feature>
<dbReference type="GO" id="GO:0043005">
    <property type="term" value="C:neuron projection"/>
    <property type="evidence" value="ECO:0007669"/>
    <property type="project" value="TreeGrafter"/>
</dbReference>
<organism evidence="8 9">
    <name type="scientific">Cylicostephanus goldi</name>
    <name type="common">Nematode worm</name>
    <dbReference type="NCBI Taxonomy" id="71465"/>
    <lineage>
        <taxon>Eukaryota</taxon>
        <taxon>Metazoa</taxon>
        <taxon>Ecdysozoa</taxon>
        <taxon>Nematoda</taxon>
        <taxon>Chromadorea</taxon>
        <taxon>Rhabditida</taxon>
        <taxon>Rhabditina</taxon>
        <taxon>Rhabditomorpha</taxon>
        <taxon>Strongyloidea</taxon>
        <taxon>Strongylidae</taxon>
        <taxon>Cylicostephanus</taxon>
    </lineage>
</organism>
<gene>
    <name evidence="8" type="ORF">CGOC_LOCUS6431</name>
</gene>
<dbReference type="AlphaFoldDB" id="A0A3P6SM91"/>
<dbReference type="GO" id="GO:0001518">
    <property type="term" value="C:voltage-gated sodium channel complex"/>
    <property type="evidence" value="ECO:0007669"/>
    <property type="project" value="TreeGrafter"/>
</dbReference>
<evidence type="ECO:0000313" key="8">
    <source>
        <dbReference type="EMBL" id="VDK68605.1"/>
    </source>
</evidence>
<keyword evidence="3 6" id="KW-1133">Transmembrane helix</keyword>
<dbReference type="InterPro" id="IPR027359">
    <property type="entry name" value="Volt_channel_dom_sf"/>
</dbReference>
<name>A0A3P6SM91_CYLGO</name>
<dbReference type="Gene3D" id="1.20.120.350">
    <property type="entry name" value="Voltage-gated potassium channels. Chain C"/>
    <property type="match status" value="1"/>
</dbReference>
<dbReference type="OrthoDB" id="2984333at2759"/>
<dbReference type="PANTHER" id="PTHR10037:SF230">
    <property type="entry name" value="CA[2+]-CHANNEL PROTEIN ALPHA[[1]] SUBUNIT T, ISOFORM F"/>
    <property type="match status" value="1"/>
</dbReference>
<evidence type="ECO:0000256" key="6">
    <source>
        <dbReference type="SAM" id="Phobius"/>
    </source>
</evidence>
<reference evidence="8 9" key="1">
    <citation type="submission" date="2018-11" db="EMBL/GenBank/DDBJ databases">
        <authorList>
            <consortium name="Pathogen Informatics"/>
        </authorList>
    </citation>
    <scope>NUCLEOTIDE SEQUENCE [LARGE SCALE GENOMIC DNA]</scope>
</reference>
<evidence type="ECO:0000256" key="2">
    <source>
        <dbReference type="ARBA" id="ARBA00022692"/>
    </source>
</evidence>
<accession>A0A3P6SM91</accession>
<evidence type="ECO:0000256" key="1">
    <source>
        <dbReference type="ARBA" id="ARBA00004141"/>
    </source>
</evidence>
<dbReference type="PANTHER" id="PTHR10037">
    <property type="entry name" value="VOLTAGE-GATED CATION CHANNEL CALCIUM AND SODIUM"/>
    <property type="match status" value="1"/>
</dbReference>
<dbReference type="GO" id="GO:0086010">
    <property type="term" value="P:membrane depolarization during action potential"/>
    <property type="evidence" value="ECO:0007669"/>
    <property type="project" value="TreeGrafter"/>
</dbReference>
<dbReference type="Pfam" id="PF00520">
    <property type="entry name" value="Ion_trans"/>
    <property type="match status" value="1"/>
</dbReference>
<feature type="transmembrane region" description="Helical" evidence="6">
    <location>
        <begin position="147"/>
        <end position="167"/>
    </location>
</feature>
<evidence type="ECO:0000259" key="7">
    <source>
        <dbReference type="Pfam" id="PF00520"/>
    </source>
</evidence>
<keyword evidence="2 6" id="KW-0812">Transmembrane</keyword>
<proteinExistence type="predicted"/>
<dbReference type="EMBL" id="UYRV01021022">
    <property type="protein sequence ID" value="VDK68605.1"/>
    <property type="molecule type" value="Genomic_DNA"/>
</dbReference>
<keyword evidence="4 6" id="KW-0472">Membrane</keyword>
<dbReference type="SUPFAM" id="SSF81324">
    <property type="entry name" value="Voltage-gated potassium channels"/>
    <property type="match status" value="1"/>
</dbReference>
<dbReference type="GO" id="GO:0005248">
    <property type="term" value="F:voltage-gated sodium channel activity"/>
    <property type="evidence" value="ECO:0007669"/>
    <property type="project" value="TreeGrafter"/>
</dbReference>
<dbReference type="Proteomes" id="UP000271889">
    <property type="component" value="Unassembled WGS sequence"/>
</dbReference>
<feature type="transmembrane region" description="Helical" evidence="6">
    <location>
        <begin position="117"/>
        <end position="135"/>
    </location>
</feature>
<dbReference type="GO" id="GO:0008332">
    <property type="term" value="F:low voltage-gated calcium channel activity"/>
    <property type="evidence" value="ECO:0007669"/>
    <property type="project" value="TreeGrafter"/>
</dbReference>